<proteinExistence type="predicted"/>
<keyword evidence="2" id="KW-0548">Nucleotidyltransferase</keyword>
<sequence>MAGEVAVVLAAGKGTRMQSDLPKVLCPVCDRPMIHFVLDALSAAGITDQIVVVGHRADDVQAELNGRSESIQFVLQEQQLGTGHAVQVCRSLLADHKGPVIVVAGDSPLLQASSLEKLLTHFRNTRPGLLLGTLKKDDPQGLGRIVRNAQGDFTGIVEEKDASEEQRAITEVNMSTYLFDGPALLKALDQLQNNNAQGEFYLTDTVALLRQAGHTVEALPVLQECESLSINNRSELQLVDTTMRAMGYSSNA</sequence>
<dbReference type="KEGG" id="rml:FF011L_03880"/>
<evidence type="ECO:0000259" key="7">
    <source>
        <dbReference type="Pfam" id="PF00483"/>
    </source>
</evidence>
<keyword evidence="3" id="KW-0012">Acyltransferase</keyword>
<feature type="domain" description="Nucleotidyl transferase" evidence="7">
    <location>
        <begin position="6"/>
        <end position="214"/>
    </location>
</feature>
<dbReference type="InterPro" id="IPR005835">
    <property type="entry name" value="NTP_transferase_dom"/>
</dbReference>
<dbReference type="OrthoDB" id="9775031at2"/>
<comment type="function">
    <text evidence="6">Catalyzes the last two sequential reactions in the de novo biosynthetic pathway for UDP-N-acetylglucosamine (UDP-GlcNAc). The C-terminal domain catalyzes the transfer of acetyl group from acetyl coenzyme A to glucosamine-1-phosphate (GlcN-1-P) to produce N-acetylglucosamine-1-phosphate (GlcNAc-1-P), which is converted into UDP-GlcNAc by the transfer of uridine 5-monophosphate (from uridine 5-triphosphate), a reaction catalyzed by the N-terminal domain.</text>
</comment>
<dbReference type="GO" id="GO:0003977">
    <property type="term" value="F:UDP-N-acetylglucosamine diphosphorylase activity"/>
    <property type="evidence" value="ECO:0007669"/>
    <property type="project" value="UniProtKB-EC"/>
</dbReference>
<dbReference type="Pfam" id="PF00483">
    <property type="entry name" value="NTP_transferase"/>
    <property type="match status" value="1"/>
</dbReference>
<name>A0A517MA41_9BACT</name>
<keyword evidence="9" id="KW-1185">Reference proteome</keyword>
<dbReference type="InterPro" id="IPR050065">
    <property type="entry name" value="GlmU-like"/>
</dbReference>
<dbReference type="EMBL" id="CP036262">
    <property type="protein sequence ID" value="QDS91657.1"/>
    <property type="molecule type" value="Genomic_DNA"/>
</dbReference>
<evidence type="ECO:0000256" key="2">
    <source>
        <dbReference type="ARBA" id="ARBA00022695"/>
    </source>
</evidence>
<evidence type="ECO:0000256" key="4">
    <source>
        <dbReference type="ARBA" id="ARBA00048247"/>
    </source>
</evidence>
<comment type="catalytic activity">
    <reaction evidence="5">
        <text>N-acetyl-alpha-D-glucosamine 1-phosphate + UTP + H(+) = UDP-N-acetyl-alpha-D-glucosamine + diphosphate</text>
        <dbReference type="Rhea" id="RHEA:13509"/>
        <dbReference type="ChEBI" id="CHEBI:15378"/>
        <dbReference type="ChEBI" id="CHEBI:33019"/>
        <dbReference type="ChEBI" id="CHEBI:46398"/>
        <dbReference type="ChEBI" id="CHEBI:57705"/>
        <dbReference type="ChEBI" id="CHEBI:57776"/>
        <dbReference type="EC" id="2.7.7.23"/>
    </reaction>
</comment>
<dbReference type="CDD" id="cd02540">
    <property type="entry name" value="GT2_GlmU_N_bac"/>
    <property type="match status" value="1"/>
</dbReference>
<dbReference type="InterPro" id="IPR029044">
    <property type="entry name" value="Nucleotide-diphossugar_trans"/>
</dbReference>
<keyword evidence="1" id="KW-0808">Transferase</keyword>
<evidence type="ECO:0000256" key="1">
    <source>
        <dbReference type="ARBA" id="ARBA00022679"/>
    </source>
</evidence>
<reference evidence="8 9" key="1">
    <citation type="submission" date="2019-02" db="EMBL/GenBank/DDBJ databases">
        <title>Deep-cultivation of Planctomycetes and their phenomic and genomic characterization uncovers novel biology.</title>
        <authorList>
            <person name="Wiegand S."/>
            <person name="Jogler M."/>
            <person name="Boedeker C."/>
            <person name="Pinto D."/>
            <person name="Vollmers J."/>
            <person name="Rivas-Marin E."/>
            <person name="Kohn T."/>
            <person name="Peeters S.H."/>
            <person name="Heuer A."/>
            <person name="Rast P."/>
            <person name="Oberbeckmann S."/>
            <person name="Bunk B."/>
            <person name="Jeske O."/>
            <person name="Meyerdierks A."/>
            <person name="Storesund J.E."/>
            <person name="Kallscheuer N."/>
            <person name="Luecker S."/>
            <person name="Lage O.M."/>
            <person name="Pohl T."/>
            <person name="Merkel B.J."/>
            <person name="Hornburger P."/>
            <person name="Mueller R.-W."/>
            <person name="Bruemmer F."/>
            <person name="Labrenz M."/>
            <person name="Spormann A.M."/>
            <person name="Op den Camp H."/>
            <person name="Overmann J."/>
            <person name="Amann R."/>
            <person name="Jetten M.S.M."/>
            <person name="Mascher T."/>
            <person name="Medema M.H."/>
            <person name="Devos D.P."/>
            <person name="Kaster A.-K."/>
            <person name="Ovreas L."/>
            <person name="Rohde M."/>
            <person name="Galperin M.Y."/>
            <person name="Jogler C."/>
        </authorList>
    </citation>
    <scope>NUCLEOTIDE SEQUENCE [LARGE SCALE GENOMIC DNA]</scope>
    <source>
        <strain evidence="8 9">FF011L</strain>
    </source>
</reference>
<dbReference type="AlphaFoldDB" id="A0A517MA41"/>
<comment type="catalytic activity">
    <reaction evidence="4">
        <text>alpha-D-glucosamine 1-phosphate + acetyl-CoA = N-acetyl-alpha-D-glucosamine 1-phosphate + CoA + H(+)</text>
        <dbReference type="Rhea" id="RHEA:13725"/>
        <dbReference type="ChEBI" id="CHEBI:15378"/>
        <dbReference type="ChEBI" id="CHEBI:57287"/>
        <dbReference type="ChEBI" id="CHEBI:57288"/>
        <dbReference type="ChEBI" id="CHEBI:57776"/>
        <dbReference type="ChEBI" id="CHEBI:58516"/>
        <dbReference type="EC" id="2.3.1.157"/>
    </reaction>
</comment>
<evidence type="ECO:0000256" key="3">
    <source>
        <dbReference type="ARBA" id="ARBA00023315"/>
    </source>
</evidence>
<dbReference type="RefSeq" id="WP_145349721.1">
    <property type="nucleotide sequence ID" value="NZ_CP036262.1"/>
</dbReference>
<dbReference type="Gene3D" id="3.90.550.10">
    <property type="entry name" value="Spore Coat Polysaccharide Biosynthesis Protein SpsA, Chain A"/>
    <property type="match status" value="1"/>
</dbReference>
<evidence type="ECO:0000313" key="9">
    <source>
        <dbReference type="Proteomes" id="UP000320672"/>
    </source>
</evidence>
<evidence type="ECO:0000256" key="6">
    <source>
        <dbReference type="ARBA" id="ARBA00049628"/>
    </source>
</evidence>
<dbReference type="PANTHER" id="PTHR43584:SF3">
    <property type="entry name" value="BIFUNCTIONAL PROTEIN GLMU"/>
    <property type="match status" value="1"/>
</dbReference>
<protein>
    <submittedName>
        <fullName evidence="8">Bifunctional protein GlmU</fullName>
    </submittedName>
</protein>
<dbReference type="GO" id="GO:0019134">
    <property type="term" value="F:glucosamine-1-phosphate N-acetyltransferase activity"/>
    <property type="evidence" value="ECO:0007669"/>
    <property type="project" value="UniProtKB-EC"/>
</dbReference>
<evidence type="ECO:0000313" key="8">
    <source>
        <dbReference type="EMBL" id="QDS91657.1"/>
    </source>
</evidence>
<dbReference type="SUPFAM" id="SSF53448">
    <property type="entry name" value="Nucleotide-diphospho-sugar transferases"/>
    <property type="match status" value="1"/>
</dbReference>
<dbReference type="PANTHER" id="PTHR43584">
    <property type="entry name" value="NUCLEOTIDYL TRANSFERASE"/>
    <property type="match status" value="1"/>
</dbReference>
<gene>
    <name evidence="8" type="primary">glmU_1</name>
    <name evidence="8" type="ORF">FF011L_03880</name>
</gene>
<evidence type="ECO:0000256" key="5">
    <source>
        <dbReference type="ARBA" id="ARBA00048493"/>
    </source>
</evidence>
<organism evidence="8 9">
    <name type="scientific">Roseimaritima multifibrata</name>
    <dbReference type="NCBI Taxonomy" id="1930274"/>
    <lineage>
        <taxon>Bacteria</taxon>
        <taxon>Pseudomonadati</taxon>
        <taxon>Planctomycetota</taxon>
        <taxon>Planctomycetia</taxon>
        <taxon>Pirellulales</taxon>
        <taxon>Pirellulaceae</taxon>
        <taxon>Roseimaritima</taxon>
    </lineage>
</organism>
<dbReference type="Proteomes" id="UP000320672">
    <property type="component" value="Chromosome"/>
</dbReference>
<accession>A0A517MA41</accession>